<dbReference type="InterPro" id="IPR023394">
    <property type="entry name" value="Sec7_C_sf"/>
</dbReference>
<comment type="caution">
    <text evidence="2">The sequence shown here is derived from an EMBL/GenBank/DDBJ whole genome shotgun (WGS) entry which is preliminary data.</text>
</comment>
<dbReference type="Gene3D" id="1.10.1000.11">
    <property type="entry name" value="Arf Nucleotide-binding Site Opener,domain 2"/>
    <property type="match status" value="1"/>
</dbReference>
<evidence type="ECO:0000313" key="3">
    <source>
        <dbReference type="Proteomes" id="UP001311799"/>
    </source>
</evidence>
<evidence type="ECO:0000313" key="2">
    <source>
        <dbReference type="EMBL" id="KAK6589917.1"/>
    </source>
</evidence>
<dbReference type="InterPro" id="IPR035999">
    <property type="entry name" value="Sec7_dom_sf"/>
</dbReference>
<dbReference type="GO" id="GO:0005085">
    <property type="term" value="F:guanyl-nucleotide exchange factor activity"/>
    <property type="evidence" value="ECO:0007669"/>
    <property type="project" value="InterPro"/>
</dbReference>
<dbReference type="Proteomes" id="UP001311799">
    <property type="component" value="Unassembled WGS sequence"/>
</dbReference>
<proteinExistence type="predicted"/>
<dbReference type="EMBL" id="JAWDEY010000010">
    <property type="protein sequence ID" value="KAK6589917.1"/>
    <property type="molecule type" value="Genomic_DNA"/>
</dbReference>
<dbReference type="GO" id="GO:0005737">
    <property type="term" value="C:cytoplasm"/>
    <property type="evidence" value="ECO:0007669"/>
    <property type="project" value="UniProtKB-ARBA"/>
</dbReference>
<reference evidence="2 3" key="1">
    <citation type="submission" date="2023-10" db="EMBL/GenBank/DDBJ databases">
        <title>Comparative genomics analysis reveals potential genetic determinants of host preference in Cryptosporidium xiaoi.</title>
        <authorList>
            <person name="Xiao L."/>
            <person name="Li J."/>
        </authorList>
    </citation>
    <scope>NUCLEOTIDE SEQUENCE [LARGE SCALE GENOMIC DNA]</scope>
    <source>
        <strain evidence="2 3">52996</strain>
    </source>
</reference>
<dbReference type="SMART" id="SM00222">
    <property type="entry name" value="Sec7"/>
    <property type="match status" value="1"/>
</dbReference>
<dbReference type="Pfam" id="PF01369">
    <property type="entry name" value="Sec7"/>
    <property type="match status" value="1"/>
</dbReference>
<feature type="domain" description="SEC7" evidence="1">
    <location>
        <begin position="506"/>
        <end position="729"/>
    </location>
</feature>
<dbReference type="InterPro" id="IPR000904">
    <property type="entry name" value="Sec7_dom"/>
</dbReference>
<dbReference type="PANTHER" id="PTHR10663:SF388">
    <property type="entry name" value="GOLGI-SPECIFIC BREFELDIN A-RESISTANCE GUANINE NUCLEOTIDE EXCHANGE FACTOR 1"/>
    <property type="match status" value="1"/>
</dbReference>
<gene>
    <name evidence="2" type="ORF">RS030_193005</name>
</gene>
<protein>
    <submittedName>
        <fullName evidence="2">Sec7 domain containing</fullName>
    </submittedName>
</protein>
<dbReference type="SUPFAM" id="SSF48425">
    <property type="entry name" value="Sec7 domain"/>
    <property type="match status" value="1"/>
</dbReference>
<dbReference type="PROSITE" id="PS50190">
    <property type="entry name" value="SEC7"/>
    <property type="match status" value="1"/>
</dbReference>
<sequence length="1802" mass="206403">MTDIERQFNTTWVSRKDSPNEIDSGQNITLLRCIKTEIRNIITSLKLYKHGTDSSRYNKEVIENLDFSVTYQFQSLLENVLVSNKFTIEYGRLDPFLEVIQSPEFGGNITASVLNAIDQFVFYGIIYIDDANKHSSTNKLIESILNCRFTASGIESDEIALQKLLNLLVNVVNSEFGEFISSENLIKCVLKCFQISRQPRSTLLLRSFGESSIQKLIISILSRLGRKQISEKEDCSVTLIRIINFLSMLSFYGLQLTQYNSSKIRDTKKEEVLKIIKKTIQMDGLDSSSTLEIRRMGLNLLNIAIESGGEQLSRFPEFLLLIQELCINLLLFSLRELSMLQFTFRCLFTIFSNFRSHIKLQMELCLTTLHIRIANSGINKIDLIPINIQDFCFSLEQRELALNSLIEISKDPPFVCEIFQNYDCNIYCGNVFQAIARTFVNQFKLEHKHQNKRSSKTTKTLTIFQRLGFNGLMNVLKGIYTEIKNIHKKFSTNNDKTSDEINSQLFLLKQKNIKVNLIKCCDLFNEDPTNFLEKFNEIGIFNSTITPIELAKFFRYAPNIDYCILGEYLSKNKDWNGSVRSAFMSTFDFSGKTVVMSLREVLGTFKLPGESQQIERIMESFSHEFFSQQKIINDCDSNNTDFGINNNTPRIINIFEDGCNEKKSIVLDNSDTIFILSYSIIMLNTDLHNVQVKHKMTVDDFIKNNRGINNGSDLPREFLVSIFDEIKHNGIKLHETHGLIGKQNSRQGSNIDTGIWDTWLKKHSLNKVLLDFCDGEIKKEVTYISIYEEMLNILIEMGLVECIITCFENSSDIQMLFKCINGILELVHLCHIFSKNNVINDLIERISKFINLELSAKSQLIIPIFLHIVRITINKWDKDSPWHTLFTVLFMLNSLKLFPQKYIEFEELTDNQGKVISSYSNIQYPRLCFTTRTMTFGITNGFEYFVELAKSANKNSVERSLDQPGSNSSLKINKNSFSWSERFIRSSSLNNSNWLGDITNILFRSIEEDDEENIKFASEPPKIFDSIIQFIIEEDTMFPSRYYGEDIPTPSEIILSWIINGSSPYLAISIYSIIINSIIWEVDVSPIISYKSRLIDSKITNSNMPSISTGNSWEMLSHYISESQKIYNILINGLKSIEIEDCRKIIDVLMEIVDQFPFSERNINNSNTTTLNISTFSQNTGSENNQNTEQEIFYLDWGPLLITEKKKILNFRKISDPLISIGIIMSIVIINISDNSQREVANDNKFLASSVWEEVFSFFQKNMMRYSIFTCFNRLDNMEKIQTNQSVIKDLEGTQDFPRSLSRSDYMFAERIITNSLVLLIHLSRVQSVQSQKLTSILQLLLQLHPIIFSLNSEKIIATIQIIMRTEKKGAQLIESDKKTVSNSGNWFPSEDSILLMLGILQRMVYVPPISSLENIHTIPEFYPGKLSDPQILVLSSLECIGMWLYNPKYSSLLFNNISLIIQTLITFAIFTPTTLNGRVVFSPLENESNVEHNYDANLQAISLTFSLLSVFTNQDSKVLITQVVHTLCIAASFGPNTVRNHTMNRIQQTLGSLHLDSFWFVSDPWIWFELIDSCFIPLITFDFRFPFYNNSDVEDDNTSLLLSQYFTPTVAQLVLGAEAVYNRQVHSVTIVSKIILTRIDLLLEPIEFSNKNQLESKICDVKPEEEHSNKRFLLLVPVLIIFVNVLVQNTAGNSSVFFSETLKNIILVVLSTNINASYDVLVTNAVNYLQKLGVKHCETDLVSILENSAEGDIFWIIKSIVDFLVRPTLPDIASEIIGVVEDIHAQVNNIESNGVLVHKES</sequence>
<name>A0AAV9Y177_9CRYT</name>
<dbReference type="Pfam" id="PF12783">
    <property type="entry name" value="Sec7-like_HUS"/>
    <property type="match status" value="1"/>
</dbReference>
<dbReference type="PANTHER" id="PTHR10663">
    <property type="entry name" value="GUANYL-NUCLEOTIDE EXCHANGE FACTOR"/>
    <property type="match status" value="1"/>
</dbReference>
<dbReference type="CDD" id="cd00171">
    <property type="entry name" value="Sec7"/>
    <property type="match status" value="1"/>
</dbReference>
<organism evidence="2 3">
    <name type="scientific">Cryptosporidium xiaoi</name>
    <dbReference type="NCBI Taxonomy" id="659607"/>
    <lineage>
        <taxon>Eukaryota</taxon>
        <taxon>Sar</taxon>
        <taxon>Alveolata</taxon>
        <taxon>Apicomplexa</taxon>
        <taxon>Conoidasida</taxon>
        <taxon>Coccidia</taxon>
        <taxon>Eucoccidiorida</taxon>
        <taxon>Eimeriorina</taxon>
        <taxon>Cryptosporidiidae</taxon>
        <taxon>Cryptosporidium</taxon>
    </lineage>
</organism>
<dbReference type="Gene3D" id="1.10.220.20">
    <property type="match status" value="1"/>
</dbReference>
<dbReference type="InterPro" id="IPR032691">
    <property type="entry name" value="Mon2/Sec7/BIG1-like_HUS"/>
</dbReference>
<keyword evidence="3" id="KW-1185">Reference proteome</keyword>
<evidence type="ECO:0000259" key="1">
    <source>
        <dbReference type="PROSITE" id="PS50190"/>
    </source>
</evidence>
<accession>A0AAV9Y177</accession>
<dbReference type="GO" id="GO:0016192">
    <property type="term" value="P:vesicle-mediated transport"/>
    <property type="evidence" value="ECO:0007669"/>
    <property type="project" value="UniProtKB-ARBA"/>
</dbReference>
<dbReference type="GO" id="GO:0012505">
    <property type="term" value="C:endomembrane system"/>
    <property type="evidence" value="ECO:0007669"/>
    <property type="project" value="UniProtKB-ARBA"/>
</dbReference>
<dbReference type="GO" id="GO:0032012">
    <property type="term" value="P:regulation of ARF protein signal transduction"/>
    <property type="evidence" value="ECO:0007669"/>
    <property type="project" value="InterPro"/>
</dbReference>